<evidence type="ECO:0000313" key="2">
    <source>
        <dbReference type="Proteomes" id="UP000243524"/>
    </source>
</evidence>
<evidence type="ECO:0000313" key="1">
    <source>
        <dbReference type="EMBL" id="PKR79096.1"/>
    </source>
</evidence>
<organism evidence="1 2">
    <name type="scientific">Halalkalibacillus sediminis</name>
    <dbReference type="NCBI Taxonomy" id="2018042"/>
    <lineage>
        <taxon>Bacteria</taxon>
        <taxon>Bacillati</taxon>
        <taxon>Bacillota</taxon>
        <taxon>Bacilli</taxon>
        <taxon>Bacillales</taxon>
        <taxon>Bacillaceae</taxon>
        <taxon>Halalkalibacillus</taxon>
    </lineage>
</organism>
<dbReference type="EMBL" id="PJNH01000001">
    <property type="protein sequence ID" value="PKR79096.1"/>
    <property type="molecule type" value="Genomic_DNA"/>
</dbReference>
<accession>A0A2I0QXN6</accession>
<keyword evidence="2" id="KW-1185">Reference proteome</keyword>
<comment type="caution">
    <text evidence="1">The sequence shown here is derived from an EMBL/GenBank/DDBJ whole genome shotgun (WGS) entry which is preliminary data.</text>
</comment>
<proteinExistence type="predicted"/>
<dbReference type="Proteomes" id="UP000243524">
    <property type="component" value="Unassembled WGS sequence"/>
</dbReference>
<dbReference type="InterPro" id="IPR025716">
    <property type="entry name" value="Post-transcriptional_regulator"/>
</dbReference>
<dbReference type="AlphaFoldDB" id="A0A2I0QXN6"/>
<gene>
    <name evidence="1" type="ORF">CEY16_04915</name>
</gene>
<name>A0A2I0QXN6_9BACI</name>
<dbReference type="OrthoDB" id="2990595at2"/>
<sequence length="116" mass="13902">MTETYYYRRLDAVEPIVKHVDRWRPYIKDVLQSKVDELQLLGYDGANEREVWDCLMQKVWRKKQEKQLHEVIQDVLHLKDGTYMNYLSIQAQAQGMESNDLAQQIEALNEWESNNK</sequence>
<dbReference type="Pfam" id="PF13797">
    <property type="entry name" value="Post_transc_reg"/>
    <property type="match status" value="1"/>
</dbReference>
<protein>
    <recommendedName>
        <fullName evidence="3">Post-transcriptional regulator</fullName>
    </recommendedName>
</protein>
<reference evidence="1 2" key="1">
    <citation type="submission" date="2017-06" db="EMBL/GenBank/DDBJ databases">
        <title>the draft geome sequence of Illustriluteabacillus marina B3227.</title>
        <authorList>
            <person name="He R.-H."/>
            <person name="Du Z.-J."/>
        </authorList>
    </citation>
    <scope>NUCLEOTIDE SEQUENCE [LARGE SCALE GENOMIC DNA]</scope>
    <source>
        <strain evidence="1 2">B3227</strain>
    </source>
</reference>
<evidence type="ECO:0008006" key="3">
    <source>
        <dbReference type="Google" id="ProtNLM"/>
    </source>
</evidence>